<protein>
    <submittedName>
        <fullName evidence="3">DNA protecting protein DprA</fullName>
    </submittedName>
</protein>
<dbReference type="Gene3D" id="3.40.50.450">
    <property type="match status" value="1"/>
</dbReference>
<dbReference type="PANTHER" id="PTHR43022">
    <property type="entry name" value="PROTEIN SMF"/>
    <property type="match status" value="1"/>
</dbReference>
<dbReference type="Proteomes" id="UP000295493">
    <property type="component" value="Unassembled WGS sequence"/>
</dbReference>
<dbReference type="EMBL" id="SNWD01000004">
    <property type="protein sequence ID" value="TDN83533.1"/>
    <property type="molecule type" value="Genomic_DNA"/>
</dbReference>
<comment type="caution">
    <text evidence="3">The sequence shown here is derived from an EMBL/GenBank/DDBJ whole genome shotgun (WGS) entry which is preliminary data.</text>
</comment>
<dbReference type="PANTHER" id="PTHR43022:SF1">
    <property type="entry name" value="PROTEIN SMF"/>
    <property type="match status" value="1"/>
</dbReference>
<dbReference type="AlphaFoldDB" id="A0A4R6FPK7"/>
<keyword evidence="4" id="KW-1185">Reference proteome</keyword>
<comment type="similarity">
    <text evidence="1">Belongs to the DprA/Smf family.</text>
</comment>
<sequence>MERSGVDIPSQSVHDGHAAGQLDLQRRRLLDEERAFLALATVRGIGQKTLFALADAGRSFSDALEFGPEETQPKVSGDRPMSERHWSTVRQNALGRGDRLAEQLEALGIAMLFRHSPGFPNALLELERPPHWLFVQGSVELLAEPSIAIVGTRKPSPDGYFLSRYVGACLGEWGAPTVSGLAAGIDQLAHEHSLHAGVPTIAVLGTGMLEDYPKGSGRLRDHILATGGSIVSEYLPNASYSAENFVQRNRLQAALGRILLPAEWQRRSGTAHTVRFATALGRPIACLRLPEWPADRLILESGLGLPSGEIFTVPHEQGRFDAFVRAAIGRPSLAQMGQLSLFGDS</sequence>
<dbReference type="RefSeq" id="WP_133495096.1">
    <property type="nucleotide sequence ID" value="NZ_BMLU01000004.1"/>
</dbReference>
<reference evidence="3 4" key="1">
    <citation type="submission" date="2019-03" db="EMBL/GenBank/DDBJ databases">
        <title>Genomic Encyclopedia of Type Strains, Phase IV (KMG-IV): sequencing the most valuable type-strain genomes for metagenomic binning, comparative biology and taxonomic classification.</title>
        <authorList>
            <person name="Goeker M."/>
        </authorList>
    </citation>
    <scope>NUCLEOTIDE SEQUENCE [LARGE SCALE GENOMIC DNA]</scope>
    <source>
        <strain evidence="3 4">DSM 25059</strain>
    </source>
</reference>
<gene>
    <name evidence="3" type="ORF">EV664_10416</name>
</gene>
<evidence type="ECO:0000313" key="3">
    <source>
        <dbReference type="EMBL" id="TDN83533.1"/>
    </source>
</evidence>
<dbReference type="Pfam" id="PF02481">
    <property type="entry name" value="DNA_processg_A"/>
    <property type="match status" value="1"/>
</dbReference>
<dbReference type="GO" id="GO:0009294">
    <property type="term" value="P:DNA-mediated transformation"/>
    <property type="evidence" value="ECO:0007669"/>
    <property type="project" value="InterPro"/>
</dbReference>
<dbReference type="OrthoDB" id="9785707at2"/>
<name>A0A4R6FPK7_9SPHN</name>
<feature type="domain" description="Smf/DprA SLOG" evidence="2">
    <location>
        <begin position="111"/>
        <end position="287"/>
    </location>
</feature>
<evidence type="ECO:0000256" key="1">
    <source>
        <dbReference type="ARBA" id="ARBA00006525"/>
    </source>
</evidence>
<dbReference type="SUPFAM" id="SSF102405">
    <property type="entry name" value="MCP/YpsA-like"/>
    <property type="match status" value="1"/>
</dbReference>
<dbReference type="InterPro" id="IPR057666">
    <property type="entry name" value="DrpA_SLOG"/>
</dbReference>
<evidence type="ECO:0000259" key="2">
    <source>
        <dbReference type="Pfam" id="PF02481"/>
    </source>
</evidence>
<proteinExistence type="inferred from homology"/>
<evidence type="ECO:0000313" key="4">
    <source>
        <dbReference type="Proteomes" id="UP000295493"/>
    </source>
</evidence>
<accession>A0A4R6FPK7</accession>
<dbReference type="InterPro" id="IPR003488">
    <property type="entry name" value="DprA"/>
</dbReference>
<organism evidence="3 4">
    <name type="scientific">Stakelama pacifica</name>
    <dbReference type="NCBI Taxonomy" id="517720"/>
    <lineage>
        <taxon>Bacteria</taxon>
        <taxon>Pseudomonadati</taxon>
        <taxon>Pseudomonadota</taxon>
        <taxon>Alphaproteobacteria</taxon>
        <taxon>Sphingomonadales</taxon>
        <taxon>Sphingomonadaceae</taxon>
        <taxon>Stakelama</taxon>
    </lineage>
</organism>